<dbReference type="KEGG" id="bhu:bhn_I0322"/>
<evidence type="ECO:0000313" key="2">
    <source>
        <dbReference type="Proteomes" id="UP000179284"/>
    </source>
</evidence>
<sequence>MKKDNSDAPKKEIKINKNSKAEILKRAPEEVIAKAIHEALLKEHEKK</sequence>
<organism evidence="1 2">
    <name type="scientific">Butyrivibrio hungatei</name>
    <dbReference type="NCBI Taxonomy" id="185008"/>
    <lineage>
        <taxon>Bacteria</taxon>
        <taxon>Bacillati</taxon>
        <taxon>Bacillota</taxon>
        <taxon>Clostridia</taxon>
        <taxon>Lachnospirales</taxon>
        <taxon>Lachnospiraceae</taxon>
        <taxon>Butyrivibrio</taxon>
    </lineage>
</organism>
<dbReference type="RefSeq" id="WP_161487280.1">
    <property type="nucleotide sequence ID" value="NZ_CP017831.1"/>
</dbReference>
<dbReference type="AlphaFoldDB" id="A0A1D9NYA1"/>
<gene>
    <name evidence="1" type="ORF">bhn_I0322</name>
</gene>
<name>A0A1D9NYA1_9FIRM</name>
<accession>A0A1D9NYA1</accession>
<dbReference type="Proteomes" id="UP000179284">
    <property type="component" value="Chromosome I"/>
</dbReference>
<evidence type="ECO:0000313" key="1">
    <source>
        <dbReference type="EMBL" id="AOZ95356.1"/>
    </source>
</evidence>
<dbReference type="EMBL" id="CP017831">
    <property type="protein sequence ID" value="AOZ95356.1"/>
    <property type="molecule type" value="Genomic_DNA"/>
</dbReference>
<proteinExistence type="predicted"/>
<keyword evidence="2" id="KW-1185">Reference proteome</keyword>
<protein>
    <submittedName>
        <fullName evidence="1">Uncharacterized protein</fullName>
    </submittedName>
</protein>
<reference evidence="2" key="1">
    <citation type="submission" date="2016-10" db="EMBL/GenBank/DDBJ databases">
        <title>The complete genome sequence of the rumen bacterium Butyrivibrio hungatei MB2003.</title>
        <authorList>
            <person name="Palevich N."/>
            <person name="Kelly W.J."/>
            <person name="Leahy S.C."/>
            <person name="Altermann E."/>
            <person name="Rakonjac J."/>
            <person name="Attwood G.T."/>
        </authorList>
    </citation>
    <scope>NUCLEOTIDE SEQUENCE [LARGE SCALE GENOMIC DNA]</scope>
    <source>
        <strain evidence="2">MB2003</strain>
    </source>
</reference>